<sequence>MDALKMETLVVSPHFLPSRRHLSPKVSVVSICSRRSTGSLSFPVSHSRTQFRQLTLNCSAFSYSSLAEEDAKFAEASKNGNLIPLYRCIFSDHLTPVLAYRCLVKEDDREAPSFLFESVKQGFRATNVGRYSVIGAQPTMEVVAKDNFVTIMDHEEGSRTEEYVDDPMVIPRRIMKNWKPQRIDELPDVFCGGWVGYFSYDTVRYVEKKKLPFSSAPEDDRNLADVHLGLYDDVIVFDHVEKRAYVIHWVRLDQYSSIDEAYADGKNRLEVLVSKVHNIVPPRLSAGSVKLYTRHFGSSLKKSNMTREAYKNAVMKAKEHILAGDIFQIVLSQRFERRTFADPFEIYRALRIVNPSPYMTYLQARGCILVASSPEILTRVKKGKIINRPLAGTIRRGKTDKEDDMLEKQLLNDEKQCAEHIMLVDLGRNDVGKVSKSGSVKVEKLMNIERYSHVMHISSTVTGELLNDLTCWDALRAALPVGTVSGAPKVKAMELIDKLEVTRRGPYSGGFGCISFYGDMDIALALRTMVFPTGTRYDTIYSYKDVNKRREWVAHLQAGAGIVADSDPGDEQRECENKAAALARAIDLAESTFIEK</sequence>
<proteinExistence type="inferred from homology"/>
<dbReference type="OMA" id="GCVGYLD"/>
<dbReference type="AlphaFoldDB" id="A0A1U8B8P4"/>
<dbReference type="KEGG" id="nnu:104608403"/>
<comment type="subunit">
    <text evidence="3">Heterotetramer consisting of two non-identical subunits: a beta subunit and a large alpha subunit.</text>
</comment>
<reference evidence="12" key="1">
    <citation type="submission" date="2025-08" db="UniProtKB">
        <authorList>
            <consortium name="RefSeq"/>
        </authorList>
    </citation>
    <scope>IDENTIFICATION</scope>
</reference>
<dbReference type="Pfam" id="PF04715">
    <property type="entry name" value="Anth_synt_I_N"/>
    <property type="match status" value="1"/>
</dbReference>
<dbReference type="PANTHER" id="PTHR11236:SF9">
    <property type="entry name" value="ANTHRANILATE SYNTHASE COMPONENT 1"/>
    <property type="match status" value="1"/>
</dbReference>
<dbReference type="Gene3D" id="3.60.120.10">
    <property type="entry name" value="Anthranilate synthase"/>
    <property type="match status" value="1"/>
</dbReference>
<dbReference type="GO" id="GO:0000162">
    <property type="term" value="P:L-tryptophan biosynthetic process"/>
    <property type="evidence" value="ECO:0000318"/>
    <property type="project" value="GO_Central"/>
</dbReference>
<gene>
    <name evidence="12" type="primary">LOC104608403</name>
</gene>
<dbReference type="UniPathway" id="UPA00035">
    <property type="reaction ID" value="UER00040"/>
</dbReference>
<evidence type="ECO:0000313" key="11">
    <source>
        <dbReference type="Proteomes" id="UP000189703"/>
    </source>
</evidence>
<dbReference type="InterPro" id="IPR006805">
    <property type="entry name" value="Anth_synth_I_N"/>
</dbReference>
<evidence type="ECO:0000256" key="6">
    <source>
        <dbReference type="ARBA" id="ARBA00022822"/>
    </source>
</evidence>
<dbReference type="FunCoup" id="A0A1U8B8P4">
    <property type="interactions" value="1174"/>
</dbReference>
<dbReference type="PANTHER" id="PTHR11236">
    <property type="entry name" value="AMINOBENZOATE/ANTHRANILATE SYNTHASE"/>
    <property type="match status" value="1"/>
</dbReference>
<evidence type="ECO:0000256" key="1">
    <source>
        <dbReference type="ARBA" id="ARBA00004873"/>
    </source>
</evidence>
<organism evidence="11 12">
    <name type="scientific">Nelumbo nucifera</name>
    <name type="common">Sacred lotus</name>
    <dbReference type="NCBI Taxonomy" id="4432"/>
    <lineage>
        <taxon>Eukaryota</taxon>
        <taxon>Viridiplantae</taxon>
        <taxon>Streptophyta</taxon>
        <taxon>Embryophyta</taxon>
        <taxon>Tracheophyta</taxon>
        <taxon>Spermatophyta</taxon>
        <taxon>Magnoliopsida</taxon>
        <taxon>Proteales</taxon>
        <taxon>Nelumbonaceae</taxon>
        <taxon>Nelumbo</taxon>
    </lineage>
</organism>
<dbReference type="FunFam" id="3.60.120.10:FF:000003">
    <property type="entry name" value="Anthranilate synthase component 1"/>
    <property type="match status" value="1"/>
</dbReference>
<dbReference type="PRINTS" id="PR00095">
    <property type="entry name" value="ANTSNTHASEI"/>
</dbReference>
<dbReference type="InParanoid" id="A0A1U8B8P4"/>
<keyword evidence="7" id="KW-0057">Aromatic amino acid biosynthesis</keyword>
<evidence type="ECO:0000256" key="3">
    <source>
        <dbReference type="ARBA" id="ARBA00011653"/>
    </source>
</evidence>
<dbReference type="eggNOG" id="KOG1223">
    <property type="taxonomic scope" value="Eukaryota"/>
</dbReference>
<dbReference type="NCBIfam" id="TIGR00564">
    <property type="entry name" value="trpE_most"/>
    <property type="match status" value="1"/>
</dbReference>
<dbReference type="STRING" id="4432.A0A1U8B8P4"/>
<name>A0A1U8B8P4_NELNU</name>
<dbReference type="GeneID" id="104608403"/>
<feature type="domain" description="Anthranilate synthase component I N-terminal" evidence="10">
    <location>
        <begin position="92"/>
        <end position="246"/>
    </location>
</feature>
<evidence type="ECO:0000256" key="5">
    <source>
        <dbReference type="ARBA" id="ARBA00022605"/>
    </source>
</evidence>
<dbReference type="InterPro" id="IPR019999">
    <property type="entry name" value="Anth_synth_I-like"/>
</dbReference>
<keyword evidence="6" id="KW-0822">Tryptophan biosynthesis</keyword>
<protein>
    <recommendedName>
        <fullName evidence="4">anthranilate synthase</fullName>
        <ecNumber evidence="4">4.1.3.27</ecNumber>
    </recommendedName>
</protein>
<evidence type="ECO:0000259" key="10">
    <source>
        <dbReference type="Pfam" id="PF04715"/>
    </source>
</evidence>
<dbReference type="InterPro" id="IPR005256">
    <property type="entry name" value="Anth_synth_I_PabB"/>
</dbReference>
<dbReference type="Pfam" id="PF00425">
    <property type="entry name" value="Chorismate_bind"/>
    <property type="match status" value="1"/>
</dbReference>
<keyword evidence="8" id="KW-0456">Lyase</keyword>
<evidence type="ECO:0000256" key="7">
    <source>
        <dbReference type="ARBA" id="ARBA00023141"/>
    </source>
</evidence>
<dbReference type="EC" id="4.1.3.27" evidence="4"/>
<evidence type="ECO:0000313" key="12">
    <source>
        <dbReference type="RefSeq" id="XP_010272678.1"/>
    </source>
</evidence>
<dbReference type="SUPFAM" id="SSF56322">
    <property type="entry name" value="ADC synthase"/>
    <property type="match status" value="1"/>
</dbReference>
<dbReference type="InterPro" id="IPR015890">
    <property type="entry name" value="Chorismate_C"/>
</dbReference>
<keyword evidence="11" id="KW-1185">Reference proteome</keyword>
<accession>A0A1U8B8P4</accession>
<comment type="pathway">
    <text evidence="1">Amino-acid biosynthesis; L-tryptophan biosynthesis; L-tryptophan from chorismate: step 1/5.</text>
</comment>
<dbReference type="RefSeq" id="XP_010272678.1">
    <property type="nucleotide sequence ID" value="XM_010274376.2"/>
</dbReference>
<dbReference type="GO" id="GO:0004049">
    <property type="term" value="F:anthranilate synthase activity"/>
    <property type="evidence" value="ECO:0007669"/>
    <property type="project" value="UniProtKB-EC"/>
</dbReference>
<dbReference type="OrthoDB" id="1865897at2759"/>
<evidence type="ECO:0000256" key="4">
    <source>
        <dbReference type="ARBA" id="ARBA00012266"/>
    </source>
</evidence>
<feature type="domain" description="Chorismate-utilising enzyme C-terminal" evidence="9">
    <location>
        <begin position="307"/>
        <end position="578"/>
    </location>
</feature>
<comment type="similarity">
    <text evidence="2">Belongs to the anthranilate synthase component I family.</text>
</comment>
<evidence type="ECO:0000256" key="8">
    <source>
        <dbReference type="ARBA" id="ARBA00023239"/>
    </source>
</evidence>
<keyword evidence="5" id="KW-0028">Amino-acid biosynthesis</keyword>
<dbReference type="InterPro" id="IPR005801">
    <property type="entry name" value="ADC_synthase"/>
</dbReference>
<evidence type="ECO:0000259" key="9">
    <source>
        <dbReference type="Pfam" id="PF00425"/>
    </source>
</evidence>
<dbReference type="Proteomes" id="UP000189703">
    <property type="component" value="Unplaced"/>
</dbReference>
<evidence type="ECO:0000256" key="2">
    <source>
        <dbReference type="ARBA" id="ARBA00009562"/>
    </source>
</evidence>